<dbReference type="PANTHER" id="PTHR15653">
    <property type="entry name" value="STRIATIN"/>
    <property type="match status" value="1"/>
</dbReference>
<dbReference type="Gene3D" id="2.130.10.10">
    <property type="entry name" value="YVTN repeat-like/Quinoprotein amine dehydrogenase"/>
    <property type="match status" value="1"/>
</dbReference>
<dbReference type="EMBL" id="KV454210">
    <property type="protein sequence ID" value="ODQ59875.1"/>
    <property type="molecule type" value="Genomic_DNA"/>
</dbReference>
<evidence type="ECO:0000256" key="3">
    <source>
        <dbReference type="SAM" id="MobiDB-lite"/>
    </source>
</evidence>
<evidence type="ECO:0000313" key="5">
    <source>
        <dbReference type="EMBL" id="ODQ59875.1"/>
    </source>
</evidence>
<dbReference type="InterPro" id="IPR036322">
    <property type="entry name" value="WD40_repeat_dom_sf"/>
</dbReference>
<dbReference type="InterPro" id="IPR013258">
    <property type="entry name" value="Striatin_N"/>
</dbReference>
<organism evidence="5 6">
    <name type="scientific">Wickerhamomyces anomalus (strain ATCC 58044 / CBS 1984 / NCYC 433 / NRRL Y-366-8)</name>
    <name type="common">Yeast</name>
    <name type="synonym">Hansenula anomala</name>
    <dbReference type="NCBI Taxonomy" id="683960"/>
    <lineage>
        <taxon>Eukaryota</taxon>
        <taxon>Fungi</taxon>
        <taxon>Dikarya</taxon>
        <taxon>Ascomycota</taxon>
        <taxon>Saccharomycotina</taxon>
        <taxon>Saccharomycetes</taxon>
        <taxon>Phaffomycetales</taxon>
        <taxon>Wickerhamomycetaceae</taxon>
        <taxon>Wickerhamomyces</taxon>
    </lineage>
</organism>
<proteinExistence type="predicted"/>
<evidence type="ECO:0000313" key="6">
    <source>
        <dbReference type="Proteomes" id="UP000094112"/>
    </source>
</evidence>
<dbReference type="InterPro" id="IPR015943">
    <property type="entry name" value="WD40/YVTN_repeat-like_dom_sf"/>
</dbReference>
<feature type="compositionally biased region" description="Basic and acidic residues" evidence="3">
    <location>
        <begin position="174"/>
        <end position="200"/>
    </location>
</feature>
<evidence type="ECO:0000256" key="1">
    <source>
        <dbReference type="ARBA" id="ARBA00023054"/>
    </source>
</evidence>
<feature type="region of interest" description="Disordered" evidence="3">
    <location>
        <begin position="137"/>
        <end position="227"/>
    </location>
</feature>
<dbReference type="OrthoDB" id="727118at2759"/>
<reference evidence="5 6" key="1">
    <citation type="journal article" date="2016" name="Proc. Natl. Acad. Sci. U.S.A.">
        <title>Comparative genomics of biotechnologically important yeasts.</title>
        <authorList>
            <person name="Riley R."/>
            <person name="Haridas S."/>
            <person name="Wolfe K.H."/>
            <person name="Lopes M.R."/>
            <person name="Hittinger C.T."/>
            <person name="Goeker M."/>
            <person name="Salamov A.A."/>
            <person name="Wisecaver J.H."/>
            <person name="Long T.M."/>
            <person name="Calvey C.H."/>
            <person name="Aerts A.L."/>
            <person name="Barry K.W."/>
            <person name="Choi C."/>
            <person name="Clum A."/>
            <person name="Coughlan A.Y."/>
            <person name="Deshpande S."/>
            <person name="Douglass A.P."/>
            <person name="Hanson S.J."/>
            <person name="Klenk H.-P."/>
            <person name="LaButti K.M."/>
            <person name="Lapidus A."/>
            <person name="Lindquist E.A."/>
            <person name="Lipzen A.M."/>
            <person name="Meier-Kolthoff J.P."/>
            <person name="Ohm R.A."/>
            <person name="Otillar R.P."/>
            <person name="Pangilinan J.L."/>
            <person name="Peng Y."/>
            <person name="Rokas A."/>
            <person name="Rosa C.A."/>
            <person name="Scheuner C."/>
            <person name="Sibirny A.A."/>
            <person name="Slot J.C."/>
            <person name="Stielow J.B."/>
            <person name="Sun H."/>
            <person name="Kurtzman C.P."/>
            <person name="Blackwell M."/>
            <person name="Grigoriev I.V."/>
            <person name="Jeffries T.W."/>
        </authorList>
    </citation>
    <scope>NUCLEOTIDE SEQUENCE [LARGE SCALE GENOMIC DNA]</scope>
    <source>
        <strain evidence="6">ATCC 58044 / CBS 1984 / NCYC 433 / NRRL Y-366-8</strain>
    </source>
</reference>
<dbReference type="Proteomes" id="UP000094112">
    <property type="component" value="Unassembled WGS sequence"/>
</dbReference>
<keyword evidence="6" id="KW-1185">Reference proteome</keyword>
<dbReference type="InterPro" id="IPR051488">
    <property type="entry name" value="WD_repeat_striatin"/>
</dbReference>
<dbReference type="GeneID" id="30200620"/>
<name>A0A1E3P381_WICAA</name>
<dbReference type="Pfam" id="PF08232">
    <property type="entry name" value="Striatin"/>
    <property type="match status" value="1"/>
</dbReference>
<feature type="compositionally biased region" description="Polar residues" evidence="3">
    <location>
        <begin position="139"/>
        <end position="159"/>
    </location>
</feature>
<keyword evidence="1 2" id="KW-0175">Coiled coil</keyword>
<accession>A0A1E3P381</accession>
<dbReference type="RefSeq" id="XP_019039082.1">
    <property type="nucleotide sequence ID" value="XM_019183374.1"/>
</dbReference>
<dbReference type="PANTHER" id="PTHR15653:SF0">
    <property type="entry name" value="CONNECTOR OF KINASE TO AP-1, ISOFORM E"/>
    <property type="match status" value="1"/>
</dbReference>
<feature type="domain" description="Striatin N-terminal" evidence="4">
    <location>
        <begin position="15"/>
        <end position="63"/>
    </location>
</feature>
<evidence type="ECO:0000259" key="4">
    <source>
        <dbReference type="Pfam" id="PF08232"/>
    </source>
</evidence>
<feature type="coiled-coil region" evidence="2">
    <location>
        <begin position="34"/>
        <end position="68"/>
    </location>
</feature>
<feature type="compositionally biased region" description="Acidic residues" evidence="3">
    <location>
        <begin position="201"/>
        <end position="216"/>
    </location>
</feature>
<sequence>MSAAHPQNVSHLEYSLPGIMHYLQKETTKNERDRVQWELEKGELKSNITKLEGENKSLHEEVSRLKAELGHVNNSKNTKVNKAEVSKIKFKEVDVNPLAHAREKLQSQIKEIGVLLNATPVDLSKLQLDSDRAYYSTYPGLSQQDESTAESSLNSNQVAQPKEAVKITNSSPIQKKETITTFEKPKPDPAPEFKPETHDVDESDAETVTGETEEEKEPSQQQQPQNNHKGIEKFLLPHFATITSFASNGKELLAASEGGVIKYWSIQDILNSKGALESLKSYRADSELIEFVKWIDKDHFVTVSGNTVRFFDKNSTQPPSVKYNINSVKSVDANNSHIAHVANDGSLTISNLTYSPHIKYEKVKDRTEKCDFVAFDTKNEHELITVKQDGVVEVINLETKKKMTPILSINLTGKTITNFTVEEKLWCFELNKNEVILYNSTSKSVTFQQKYEVEIAKVQISPKLIVIFLTDGDIKVYETKNSKSEIFKDYNIYKLFFTDHSNLTKEDKVTLKNSLKTGILVFNDYVFGGCEDSFIRGFKI</sequence>
<protein>
    <recommendedName>
        <fullName evidence="4">Striatin N-terminal domain-containing protein</fullName>
    </recommendedName>
</protein>
<dbReference type="AlphaFoldDB" id="A0A1E3P381"/>
<dbReference type="STRING" id="683960.A0A1E3P381"/>
<dbReference type="SUPFAM" id="SSF50978">
    <property type="entry name" value="WD40 repeat-like"/>
    <property type="match status" value="1"/>
</dbReference>
<evidence type="ECO:0000256" key="2">
    <source>
        <dbReference type="SAM" id="Coils"/>
    </source>
</evidence>
<gene>
    <name evidence="5" type="ORF">WICANDRAFT_62459</name>
</gene>